<dbReference type="GO" id="GO:0015038">
    <property type="term" value="F:glutathione disulfide oxidoreductase activity"/>
    <property type="evidence" value="ECO:0007669"/>
    <property type="project" value="TreeGrafter"/>
</dbReference>
<name>A0A199VHI8_ANACO</name>
<sequence>MAPRGAPSAAALRRRRTAAPLASAAALVMLLWLSPEPAGAVNSAAAFVQNAVYSNRIAIFSKSYCPYSIRAKRIFRQLQEKPFVVELDRRVDGWEIQNVLLDLVGRSTVPQVFVNGQYIGGSDETLKALKNGQLRNFLGEVDRTKTWFQGDEHIKCSLGI</sequence>
<dbReference type="GO" id="GO:0005737">
    <property type="term" value="C:cytoplasm"/>
    <property type="evidence" value="ECO:0007669"/>
    <property type="project" value="TreeGrafter"/>
</dbReference>
<protein>
    <submittedName>
        <fullName evidence="5">Monothiol glutaredoxin-S6</fullName>
    </submittedName>
</protein>
<dbReference type="PROSITE" id="PS51354">
    <property type="entry name" value="GLUTAREDOXIN_2"/>
    <property type="match status" value="1"/>
</dbReference>
<dbReference type="CDD" id="cd03419">
    <property type="entry name" value="GRX_GRXh_1_2_like"/>
    <property type="match status" value="1"/>
</dbReference>
<evidence type="ECO:0000256" key="3">
    <source>
        <dbReference type="SAM" id="SignalP"/>
    </source>
</evidence>
<gene>
    <name evidence="5" type="ORF">ACMD2_15183</name>
</gene>
<proteinExistence type="inferred from homology"/>
<feature type="signal peptide" evidence="3">
    <location>
        <begin position="1"/>
        <end position="40"/>
    </location>
</feature>
<dbReference type="AlphaFoldDB" id="A0A199VHI8"/>
<dbReference type="InterPro" id="IPR002109">
    <property type="entry name" value="Glutaredoxin"/>
</dbReference>
<dbReference type="Proteomes" id="UP000092600">
    <property type="component" value="Unassembled WGS sequence"/>
</dbReference>
<accession>A0A199VHI8</accession>
<dbReference type="SUPFAM" id="SSF52833">
    <property type="entry name" value="Thioredoxin-like"/>
    <property type="match status" value="1"/>
</dbReference>
<dbReference type="Gene3D" id="3.40.30.10">
    <property type="entry name" value="Glutaredoxin"/>
    <property type="match status" value="1"/>
</dbReference>
<reference evidence="5 6" key="1">
    <citation type="journal article" date="2016" name="DNA Res.">
        <title>The draft genome of MD-2 pineapple using hybrid error correction of long reads.</title>
        <authorList>
            <person name="Redwan R.M."/>
            <person name="Saidin A."/>
            <person name="Kumar S.V."/>
        </authorList>
    </citation>
    <scope>NUCLEOTIDE SEQUENCE [LARGE SCALE GENOMIC DNA]</scope>
    <source>
        <strain evidence="6">cv. MD2</strain>
        <tissue evidence="5">Leaf</tissue>
    </source>
</reference>
<evidence type="ECO:0000313" key="6">
    <source>
        <dbReference type="Proteomes" id="UP000092600"/>
    </source>
</evidence>
<dbReference type="STRING" id="4615.A0A199VHI8"/>
<keyword evidence="2" id="KW-0676">Redox-active center</keyword>
<dbReference type="PRINTS" id="PR00160">
    <property type="entry name" value="GLUTAREDOXIN"/>
</dbReference>
<dbReference type="InterPro" id="IPR036249">
    <property type="entry name" value="Thioredoxin-like_sf"/>
</dbReference>
<organism evidence="5 6">
    <name type="scientific">Ananas comosus</name>
    <name type="common">Pineapple</name>
    <name type="synonym">Ananas ananas</name>
    <dbReference type="NCBI Taxonomy" id="4615"/>
    <lineage>
        <taxon>Eukaryota</taxon>
        <taxon>Viridiplantae</taxon>
        <taxon>Streptophyta</taxon>
        <taxon>Embryophyta</taxon>
        <taxon>Tracheophyta</taxon>
        <taxon>Spermatophyta</taxon>
        <taxon>Magnoliopsida</taxon>
        <taxon>Liliopsida</taxon>
        <taxon>Poales</taxon>
        <taxon>Bromeliaceae</taxon>
        <taxon>Bromelioideae</taxon>
        <taxon>Ananas</taxon>
    </lineage>
</organism>
<dbReference type="GO" id="GO:0034599">
    <property type="term" value="P:cellular response to oxidative stress"/>
    <property type="evidence" value="ECO:0007669"/>
    <property type="project" value="TreeGrafter"/>
</dbReference>
<dbReference type="Pfam" id="PF00462">
    <property type="entry name" value="Glutaredoxin"/>
    <property type="match status" value="1"/>
</dbReference>
<dbReference type="PANTHER" id="PTHR45694">
    <property type="entry name" value="GLUTAREDOXIN 2"/>
    <property type="match status" value="1"/>
</dbReference>
<dbReference type="InterPro" id="IPR014025">
    <property type="entry name" value="Glutaredoxin_subgr"/>
</dbReference>
<comment type="caution">
    <text evidence="5">The sequence shown here is derived from an EMBL/GenBank/DDBJ whole genome shotgun (WGS) entry which is preliminary data.</text>
</comment>
<feature type="domain" description="Glutaredoxin" evidence="4">
    <location>
        <begin position="57"/>
        <end position="119"/>
    </location>
</feature>
<dbReference type="EMBL" id="LSRQ01001793">
    <property type="protein sequence ID" value="OAY76478.1"/>
    <property type="molecule type" value="Genomic_DNA"/>
</dbReference>
<feature type="chain" id="PRO_5008285890" evidence="3">
    <location>
        <begin position="41"/>
        <end position="160"/>
    </location>
</feature>
<evidence type="ECO:0000259" key="4">
    <source>
        <dbReference type="Pfam" id="PF00462"/>
    </source>
</evidence>
<keyword evidence="3" id="KW-0732">Signal</keyword>
<dbReference type="FunFam" id="3.40.30.10:FF:000026">
    <property type="entry name" value="Glutaredoxin 2"/>
    <property type="match status" value="1"/>
</dbReference>
<evidence type="ECO:0000313" key="5">
    <source>
        <dbReference type="EMBL" id="OAY76478.1"/>
    </source>
</evidence>
<evidence type="ECO:0000256" key="1">
    <source>
        <dbReference type="ARBA" id="ARBA00007190"/>
    </source>
</evidence>
<comment type="similarity">
    <text evidence="1">Belongs to the glutaredoxin family. CPYC subfamily.</text>
</comment>
<dbReference type="PANTHER" id="PTHR45694:SF4">
    <property type="entry name" value="GLUTAREDOXIN-C3"/>
    <property type="match status" value="1"/>
</dbReference>
<evidence type="ECO:0000256" key="2">
    <source>
        <dbReference type="ARBA" id="ARBA00023284"/>
    </source>
</evidence>